<gene>
    <name evidence="3" type="ORF">CH341_06220</name>
</gene>
<dbReference type="SUPFAM" id="SSF53448">
    <property type="entry name" value="Nucleotide-diphospho-sugar transferases"/>
    <property type="match status" value="1"/>
</dbReference>
<dbReference type="InterPro" id="IPR029044">
    <property type="entry name" value="Nucleotide-diphossugar_trans"/>
</dbReference>
<dbReference type="PANTHER" id="PTHR43179:SF7">
    <property type="entry name" value="RHAMNOSYLTRANSFERASE WBBL"/>
    <property type="match status" value="1"/>
</dbReference>
<dbReference type="AlphaFoldDB" id="A0A327L4V0"/>
<sequence length="786" mass="84540">MTTPLAKQRSEPDPTPVKGWFARTDERLFSGYVLDRSDPSRRFVVELVIDGIAVSSMRADIPVDDPVAREVGDGCFGFVFAPATTLLADAGMVEARIANLDIRIGDPIAVRASHRSSANVTGAGTVRWLGGLRFSGWIAPNAEDAFEVFVEVDGEPITTVTATGWAQSSAAPNDRRPVRAFQFHVPERFADGAVHRLVVTGPDGVDFPECPLAFVAFPDGLARTMDGLTALDSERLRGEMFDRLVPASLPMSAYPEWLERFPLEPPAPVAIQLAVVMVGPGSVEDTLAGLGDQTHPNWIAAALPAEDEAVAFEAAALRDFLSADAREASHVVFVLAGTELAPTALARIAAVFCGAPATPAVYCDFDLASRDGSPWPLALSAFDYERMLEQGGGAYLFAVDHGRAARAAAAGADTLFRLFNSVLDDPATPADEIVHLPGTAGTLPMLPPVSPRALVAATDAHLRARGIRAEVTASAGRLFPSVHVVRKVEASDVTVVIPTRDRHDLLRRCIESIEDAVAGANGRILVVDNDSSDPEAVRYLSNLSSRRVSVLHAPGPFNYARLNNLAVAASTSTQICLLNNDIEARDQDWLPEMLSRLADPGVGAVGALLVWPSGVVQHGGVVLGPGFRAAHAFTDRTEEDSGYADLLQVAHECSAVTAACLLTRRADWIAVGGLDEVFFPVNFNDVDYCLKLRARGRRVVLTPHARLLHRESASRGRDDRPDRAARYERELRMLRSRWGEVLAADPFYNPVLSLDPVPYSALAWPPRERHGRSATTPGPADVPDGF</sequence>
<keyword evidence="4" id="KW-1185">Reference proteome</keyword>
<name>A0A327L4V0_9BRAD</name>
<accession>A0A327L4V0</accession>
<dbReference type="Proteomes" id="UP000249130">
    <property type="component" value="Unassembled WGS sequence"/>
</dbReference>
<dbReference type="PANTHER" id="PTHR43179">
    <property type="entry name" value="RHAMNOSYLTRANSFERASE WBBL"/>
    <property type="match status" value="1"/>
</dbReference>
<feature type="domain" description="Glycosyltransferase 2-like" evidence="2">
    <location>
        <begin position="494"/>
        <end position="609"/>
    </location>
</feature>
<comment type="caution">
    <text evidence="3">The sequence shown here is derived from an EMBL/GenBank/DDBJ whole genome shotgun (WGS) entry which is preliminary data.</text>
</comment>
<dbReference type="InterPro" id="IPR001173">
    <property type="entry name" value="Glyco_trans_2-like"/>
</dbReference>
<dbReference type="EMBL" id="NPEX01000027">
    <property type="protein sequence ID" value="RAI45005.1"/>
    <property type="molecule type" value="Genomic_DNA"/>
</dbReference>
<evidence type="ECO:0000313" key="3">
    <source>
        <dbReference type="EMBL" id="RAI45005.1"/>
    </source>
</evidence>
<dbReference type="Pfam" id="PF00535">
    <property type="entry name" value="Glycos_transf_2"/>
    <property type="match status" value="1"/>
</dbReference>
<dbReference type="RefSeq" id="WP_111418171.1">
    <property type="nucleotide sequence ID" value="NZ_NPEX01000027.1"/>
</dbReference>
<organism evidence="3 4">
    <name type="scientific">Rhodoplanes roseus</name>
    <dbReference type="NCBI Taxonomy" id="29409"/>
    <lineage>
        <taxon>Bacteria</taxon>
        <taxon>Pseudomonadati</taxon>
        <taxon>Pseudomonadota</taxon>
        <taxon>Alphaproteobacteria</taxon>
        <taxon>Hyphomicrobiales</taxon>
        <taxon>Nitrobacteraceae</taxon>
        <taxon>Rhodoplanes</taxon>
    </lineage>
</organism>
<protein>
    <recommendedName>
        <fullName evidence="2">Glycosyltransferase 2-like domain-containing protein</fullName>
    </recommendedName>
</protein>
<dbReference type="Gene3D" id="3.90.550.10">
    <property type="entry name" value="Spore Coat Polysaccharide Biosynthesis Protein SpsA, Chain A"/>
    <property type="match status" value="1"/>
</dbReference>
<dbReference type="OrthoDB" id="9783791at2"/>
<evidence type="ECO:0000313" key="4">
    <source>
        <dbReference type="Proteomes" id="UP000249130"/>
    </source>
</evidence>
<dbReference type="CDD" id="cd04186">
    <property type="entry name" value="GT_2_like_c"/>
    <property type="match status" value="1"/>
</dbReference>
<evidence type="ECO:0000256" key="1">
    <source>
        <dbReference type="SAM" id="MobiDB-lite"/>
    </source>
</evidence>
<feature type="region of interest" description="Disordered" evidence="1">
    <location>
        <begin position="767"/>
        <end position="786"/>
    </location>
</feature>
<reference evidence="3 4" key="1">
    <citation type="submission" date="2017-07" db="EMBL/GenBank/DDBJ databases">
        <title>Draft Genome Sequences of Select Purple Nonsulfur Bacteria.</title>
        <authorList>
            <person name="Lasarre B."/>
            <person name="Mckinlay J.B."/>
        </authorList>
    </citation>
    <scope>NUCLEOTIDE SEQUENCE [LARGE SCALE GENOMIC DNA]</scope>
    <source>
        <strain evidence="3 4">DSM 5909</strain>
    </source>
</reference>
<evidence type="ECO:0000259" key="2">
    <source>
        <dbReference type="Pfam" id="PF00535"/>
    </source>
</evidence>
<proteinExistence type="predicted"/>